<keyword evidence="16" id="KW-1185">Reference proteome</keyword>
<reference evidence="15 16" key="1">
    <citation type="submission" date="2019-04" db="EMBL/GenBank/DDBJ databases">
        <authorList>
            <person name="Van Vliet M D."/>
        </authorList>
    </citation>
    <scope>NUCLEOTIDE SEQUENCE [LARGE SCALE GENOMIC DNA]</scope>
    <source>
        <strain evidence="15 16">F1</strain>
    </source>
</reference>
<evidence type="ECO:0000256" key="7">
    <source>
        <dbReference type="ARBA" id="ARBA00023002"/>
    </source>
</evidence>
<evidence type="ECO:0000256" key="10">
    <source>
        <dbReference type="ARBA" id="ARBA00023268"/>
    </source>
</evidence>
<dbReference type="GO" id="GO:0035999">
    <property type="term" value="P:tetrahydrofolate interconversion"/>
    <property type="evidence" value="ECO:0007669"/>
    <property type="project" value="UniProtKB-UniRule"/>
</dbReference>
<keyword evidence="7 12" id="KW-0560">Oxidoreductase</keyword>
<keyword evidence="2 12" id="KW-0554">One-carbon metabolism</keyword>
<evidence type="ECO:0000259" key="14">
    <source>
        <dbReference type="Pfam" id="PF02882"/>
    </source>
</evidence>
<feature type="binding site" evidence="12">
    <location>
        <position position="235"/>
    </location>
    <ligand>
        <name>NADP(+)</name>
        <dbReference type="ChEBI" id="CHEBI:58349"/>
    </ligand>
</feature>
<dbReference type="PANTHER" id="PTHR48099:SF5">
    <property type="entry name" value="C-1-TETRAHYDROFOLATE SYNTHASE, CYTOPLASMIC"/>
    <property type="match status" value="1"/>
</dbReference>
<protein>
    <recommendedName>
        <fullName evidence="12">Bifunctional protein FolD</fullName>
    </recommendedName>
    <domain>
        <recommendedName>
            <fullName evidence="12">Methylenetetrahydrofolate dehydrogenase</fullName>
            <ecNumber evidence="12">1.5.1.5</ecNumber>
        </recommendedName>
    </domain>
    <domain>
        <recommendedName>
            <fullName evidence="12">Methenyltetrahydrofolate cyclohydrolase</fullName>
            <ecNumber evidence="12">3.5.4.9</ecNumber>
        </recommendedName>
    </domain>
</protein>
<dbReference type="CDD" id="cd01080">
    <property type="entry name" value="NAD_bind_m-THF_DH_Cyclohyd"/>
    <property type="match status" value="1"/>
</dbReference>
<evidence type="ECO:0000256" key="2">
    <source>
        <dbReference type="ARBA" id="ARBA00022563"/>
    </source>
</evidence>
<evidence type="ECO:0000256" key="6">
    <source>
        <dbReference type="ARBA" id="ARBA00022857"/>
    </source>
</evidence>
<dbReference type="FunFam" id="3.40.50.10860:FF:000001">
    <property type="entry name" value="Bifunctional protein FolD"/>
    <property type="match status" value="1"/>
</dbReference>
<dbReference type="AlphaFoldDB" id="A0A6C2U6D9"/>
<dbReference type="FunFam" id="3.40.50.720:FF:000189">
    <property type="entry name" value="Bifunctional protein FolD"/>
    <property type="match status" value="1"/>
</dbReference>
<keyword evidence="10 12" id="KW-0511">Multifunctional enzyme</keyword>
<dbReference type="RefSeq" id="WP_136081190.1">
    <property type="nucleotide sequence ID" value="NZ_CAAHFG010000002.1"/>
</dbReference>
<comment type="catalytic activity">
    <reaction evidence="11 12">
        <text>(6R)-5,10-methenyltetrahydrofolate + H2O = (6R)-10-formyltetrahydrofolate + H(+)</text>
        <dbReference type="Rhea" id="RHEA:23700"/>
        <dbReference type="ChEBI" id="CHEBI:15377"/>
        <dbReference type="ChEBI" id="CHEBI:15378"/>
        <dbReference type="ChEBI" id="CHEBI:57455"/>
        <dbReference type="ChEBI" id="CHEBI:195366"/>
        <dbReference type="EC" id="3.5.4.9"/>
    </reaction>
</comment>
<organism evidence="15 16">
    <name type="scientific">Pontiella desulfatans</name>
    <dbReference type="NCBI Taxonomy" id="2750659"/>
    <lineage>
        <taxon>Bacteria</taxon>
        <taxon>Pseudomonadati</taxon>
        <taxon>Kiritimatiellota</taxon>
        <taxon>Kiritimatiellia</taxon>
        <taxon>Kiritimatiellales</taxon>
        <taxon>Pontiellaceae</taxon>
        <taxon>Pontiella</taxon>
    </lineage>
</organism>
<dbReference type="EC" id="1.5.1.5" evidence="12"/>
<dbReference type="NCBIfam" id="NF008058">
    <property type="entry name" value="PRK10792.1"/>
    <property type="match status" value="1"/>
</dbReference>
<keyword evidence="6 12" id="KW-0521">NADP</keyword>
<dbReference type="InterPro" id="IPR046346">
    <property type="entry name" value="Aminoacid_DH-like_N_sf"/>
</dbReference>
<dbReference type="Gene3D" id="3.40.50.720">
    <property type="entry name" value="NAD(P)-binding Rossmann-like Domain"/>
    <property type="match status" value="1"/>
</dbReference>
<keyword evidence="3 12" id="KW-0028">Amino-acid biosynthesis</keyword>
<dbReference type="SUPFAM" id="SSF51735">
    <property type="entry name" value="NAD(P)-binding Rossmann-fold domains"/>
    <property type="match status" value="1"/>
</dbReference>
<feature type="domain" description="Tetrahydrofolate dehydrogenase/cyclohydrolase catalytic" evidence="13">
    <location>
        <begin position="6"/>
        <end position="120"/>
    </location>
</feature>
<dbReference type="EMBL" id="CAAHFG010000002">
    <property type="protein sequence ID" value="VGO15642.1"/>
    <property type="molecule type" value="Genomic_DNA"/>
</dbReference>
<keyword evidence="8 12" id="KW-0368">Histidine biosynthesis</keyword>
<dbReference type="Pfam" id="PF02882">
    <property type="entry name" value="THF_DHG_CYH_C"/>
    <property type="match status" value="1"/>
</dbReference>
<comment type="similarity">
    <text evidence="12">Belongs to the tetrahydrofolate dehydrogenase/cyclohydrolase family.</text>
</comment>
<dbReference type="HAMAP" id="MF_01576">
    <property type="entry name" value="THF_DHG_CYH"/>
    <property type="match status" value="1"/>
</dbReference>
<comment type="function">
    <text evidence="12">Catalyzes the oxidation of 5,10-methylenetetrahydrofolate to 5,10-methenyltetrahydrofolate and then the hydrolysis of 5,10-methenyltetrahydrofolate to 10-formyltetrahydrofolate.</text>
</comment>
<dbReference type="InterPro" id="IPR000672">
    <property type="entry name" value="THF_DH/CycHdrlase"/>
</dbReference>
<dbReference type="GO" id="GO:0006164">
    <property type="term" value="P:purine nucleotide biosynthetic process"/>
    <property type="evidence" value="ECO:0007669"/>
    <property type="project" value="UniProtKB-KW"/>
</dbReference>
<dbReference type="Gene3D" id="3.40.50.10860">
    <property type="entry name" value="Leucine Dehydrogenase, chain A, domain 1"/>
    <property type="match status" value="1"/>
</dbReference>
<evidence type="ECO:0000256" key="3">
    <source>
        <dbReference type="ARBA" id="ARBA00022605"/>
    </source>
</evidence>
<dbReference type="GO" id="GO:0005829">
    <property type="term" value="C:cytosol"/>
    <property type="evidence" value="ECO:0007669"/>
    <property type="project" value="TreeGrafter"/>
</dbReference>
<comment type="catalytic activity">
    <reaction evidence="12">
        <text>(6R)-5,10-methylene-5,6,7,8-tetrahydrofolate + NADP(+) = (6R)-5,10-methenyltetrahydrofolate + NADPH</text>
        <dbReference type="Rhea" id="RHEA:22812"/>
        <dbReference type="ChEBI" id="CHEBI:15636"/>
        <dbReference type="ChEBI" id="CHEBI:57455"/>
        <dbReference type="ChEBI" id="CHEBI:57783"/>
        <dbReference type="ChEBI" id="CHEBI:58349"/>
        <dbReference type="EC" id="1.5.1.5"/>
    </reaction>
</comment>
<dbReference type="PRINTS" id="PR00085">
    <property type="entry name" value="THFDHDRGNASE"/>
</dbReference>
<name>A0A6C2U6D9_PONDE</name>
<gene>
    <name evidence="15" type="primary">folD_2</name>
    <name evidence="12" type="synonym">folD</name>
    <name evidence="15" type="ORF">PDESU_04227</name>
</gene>
<dbReference type="PROSITE" id="PS00766">
    <property type="entry name" value="THF_DHG_CYH_1"/>
    <property type="match status" value="1"/>
</dbReference>
<dbReference type="InterPro" id="IPR020867">
    <property type="entry name" value="THF_DH/CycHdrlase_CS"/>
</dbReference>
<evidence type="ECO:0000313" key="16">
    <source>
        <dbReference type="Proteomes" id="UP000366872"/>
    </source>
</evidence>
<evidence type="ECO:0000256" key="12">
    <source>
        <dbReference type="HAMAP-Rule" id="MF_01576"/>
    </source>
</evidence>
<feature type="domain" description="Tetrahydrofolate dehydrogenase/cyclohydrolase NAD(P)-binding" evidence="14">
    <location>
        <begin position="139"/>
        <end position="291"/>
    </location>
</feature>
<dbReference type="GO" id="GO:0004488">
    <property type="term" value="F:methylenetetrahydrofolate dehydrogenase (NADP+) activity"/>
    <property type="evidence" value="ECO:0007669"/>
    <property type="project" value="UniProtKB-UniRule"/>
</dbReference>
<evidence type="ECO:0000256" key="9">
    <source>
        <dbReference type="ARBA" id="ARBA00023167"/>
    </source>
</evidence>
<dbReference type="NCBIfam" id="NF010783">
    <property type="entry name" value="PRK14186.1"/>
    <property type="match status" value="1"/>
</dbReference>
<dbReference type="InterPro" id="IPR036291">
    <property type="entry name" value="NAD(P)-bd_dom_sf"/>
</dbReference>
<evidence type="ECO:0000259" key="13">
    <source>
        <dbReference type="Pfam" id="PF00763"/>
    </source>
</evidence>
<comment type="pathway">
    <text evidence="1 12">One-carbon metabolism; tetrahydrofolate interconversion.</text>
</comment>
<accession>A0A6C2U6D9</accession>
<dbReference type="InterPro" id="IPR020631">
    <property type="entry name" value="THF_DH/CycHdrlase_NAD-bd_dom"/>
</dbReference>
<evidence type="ECO:0000256" key="1">
    <source>
        <dbReference type="ARBA" id="ARBA00004777"/>
    </source>
</evidence>
<dbReference type="PROSITE" id="PS00767">
    <property type="entry name" value="THF_DHG_CYH_2"/>
    <property type="match status" value="1"/>
</dbReference>
<evidence type="ECO:0000313" key="15">
    <source>
        <dbReference type="EMBL" id="VGO15642.1"/>
    </source>
</evidence>
<dbReference type="InterPro" id="IPR020630">
    <property type="entry name" value="THF_DH/CycHdrlase_cat_dom"/>
</dbReference>
<dbReference type="UniPathway" id="UPA00193"/>
<dbReference type="GO" id="GO:0000105">
    <property type="term" value="P:L-histidine biosynthetic process"/>
    <property type="evidence" value="ECO:0007669"/>
    <property type="project" value="UniProtKB-KW"/>
</dbReference>
<dbReference type="EC" id="3.5.4.9" evidence="12"/>
<comment type="subunit">
    <text evidence="12">Homodimer.</text>
</comment>
<evidence type="ECO:0000256" key="8">
    <source>
        <dbReference type="ARBA" id="ARBA00023102"/>
    </source>
</evidence>
<dbReference type="Proteomes" id="UP000366872">
    <property type="component" value="Unassembled WGS sequence"/>
</dbReference>
<evidence type="ECO:0000256" key="4">
    <source>
        <dbReference type="ARBA" id="ARBA00022755"/>
    </source>
</evidence>
<dbReference type="GO" id="GO:0009086">
    <property type="term" value="P:methionine biosynthetic process"/>
    <property type="evidence" value="ECO:0007669"/>
    <property type="project" value="UniProtKB-KW"/>
</dbReference>
<keyword evidence="9 12" id="KW-0486">Methionine biosynthesis</keyword>
<dbReference type="Pfam" id="PF00763">
    <property type="entry name" value="THF_DHG_CYH"/>
    <property type="match status" value="1"/>
</dbReference>
<keyword evidence="4 12" id="KW-0658">Purine biosynthesis</keyword>
<sequence>MSAKIIDGKQIAADIREELKAEVAGLKEKGIVPGLGVILVGADPASQSYVSAKEKACENIGIFSDDNRLPAETSQEELLALVERMNNDPKINGILVQLPLPKHIDEAAVLLAIDPDKDVDGFHPMSVGKMMVGEEAFLPCTPHGVVQMLMRSGVETSGAHVVVVGRSNIVGKPVANMLLQKKEGANATVTLCHTRTKDLGHHTRQADIIIAASGWPNTITADMVKEGAVVIDVGVNRVEDASRERGYRLVGDVDFEAVKEKASMITPVPGGVGPMTITMLLFNTVESAKRANGID</sequence>
<comment type="caution">
    <text evidence="12">Lacks conserved residue(s) required for the propagation of feature annotation.</text>
</comment>
<evidence type="ECO:0000256" key="5">
    <source>
        <dbReference type="ARBA" id="ARBA00022801"/>
    </source>
</evidence>
<dbReference type="SUPFAM" id="SSF53223">
    <property type="entry name" value="Aminoacid dehydrogenase-like, N-terminal domain"/>
    <property type="match status" value="1"/>
</dbReference>
<evidence type="ECO:0000256" key="11">
    <source>
        <dbReference type="ARBA" id="ARBA00036357"/>
    </source>
</evidence>
<feature type="binding site" evidence="12">
    <location>
        <begin position="165"/>
        <end position="167"/>
    </location>
    <ligand>
        <name>NADP(+)</name>
        <dbReference type="ChEBI" id="CHEBI:58349"/>
    </ligand>
</feature>
<dbReference type="GO" id="GO:0004477">
    <property type="term" value="F:methenyltetrahydrofolate cyclohydrolase activity"/>
    <property type="evidence" value="ECO:0007669"/>
    <property type="project" value="UniProtKB-UniRule"/>
</dbReference>
<proteinExistence type="inferred from homology"/>
<dbReference type="PANTHER" id="PTHR48099">
    <property type="entry name" value="C-1-TETRAHYDROFOLATE SYNTHASE, CYTOPLASMIC-RELATED"/>
    <property type="match status" value="1"/>
</dbReference>
<keyword evidence="5 12" id="KW-0378">Hydrolase</keyword>